<dbReference type="Proteomes" id="UP000610862">
    <property type="component" value="Unassembled WGS sequence"/>
</dbReference>
<dbReference type="AlphaFoldDB" id="A0A926EB73"/>
<keyword evidence="3" id="KW-1185">Reference proteome</keyword>
<evidence type="ECO:0000256" key="1">
    <source>
        <dbReference type="SAM" id="MobiDB-lite"/>
    </source>
</evidence>
<comment type="caution">
    <text evidence="2">The sequence shown here is derived from an EMBL/GenBank/DDBJ whole genome shotgun (WGS) entry which is preliminary data.</text>
</comment>
<protein>
    <submittedName>
        <fullName evidence="2">Uncharacterized protein</fullName>
    </submittedName>
</protein>
<accession>A0A926EB73</accession>
<sequence length="83" mass="9039">MFEMVSNIPDTSGGMSTAPNMANMSGERSEVSMIQSSNGFDEMLEGTEGVDGEEQIAYTDIFVLEHTKEIGILRAINALKHNI</sequence>
<evidence type="ECO:0000313" key="3">
    <source>
        <dbReference type="Proteomes" id="UP000610862"/>
    </source>
</evidence>
<reference evidence="2" key="1">
    <citation type="submission" date="2020-08" db="EMBL/GenBank/DDBJ databases">
        <title>Genome public.</title>
        <authorList>
            <person name="Liu C."/>
            <person name="Sun Q."/>
        </authorList>
    </citation>
    <scope>NUCLEOTIDE SEQUENCE</scope>
    <source>
        <strain evidence="2">NSJ-24</strain>
    </source>
</reference>
<organism evidence="2 3">
    <name type="scientific">Lentihominibacter hominis</name>
    <dbReference type="NCBI Taxonomy" id="2763645"/>
    <lineage>
        <taxon>Bacteria</taxon>
        <taxon>Bacillati</taxon>
        <taxon>Bacillota</taxon>
        <taxon>Clostridia</taxon>
        <taxon>Peptostreptococcales</taxon>
        <taxon>Anaerovoracaceae</taxon>
        <taxon>Lentihominibacter</taxon>
    </lineage>
</organism>
<feature type="region of interest" description="Disordered" evidence="1">
    <location>
        <begin position="1"/>
        <end position="33"/>
    </location>
</feature>
<dbReference type="EMBL" id="JACRTA010000003">
    <property type="protein sequence ID" value="MBC8568796.1"/>
    <property type="molecule type" value="Genomic_DNA"/>
</dbReference>
<feature type="compositionally biased region" description="Polar residues" evidence="1">
    <location>
        <begin position="8"/>
        <end position="23"/>
    </location>
</feature>
<gene>
    <name evidence="2" type="ORF">H8692_08500</name>
</gene>
<evidence type="ECO:0000313" key="2">
    <source>
        <dbReference type="EMBL" id="MBC8568796.1"/>
    </source>
</evidence>
<proteinExistence type="predicted"/>
<name>A0A926EB73_9FIRM</name>